<dbReference type="EMBL" id="CAUJNA010003266">
    <property type="protein sequence ID" value="CAJ1397435.1"/>
    <property type="molecule type" value="Genomic_DNA"/>
</dbReference>
<dbReference type="Proteomes" id="UP001178507">
    <property type="component" value="Unassembled WGS sequence"/>
</dbReference>
<comment type="caution">
    <text evidence="1">The sequence shown here is derived from an EMBL/GenBank/DDBJ whole genome shotgun (WGS) entry which is preliminary data.</text>
</comment>
<dbReference type="AlphaFoldDB" id="A0AA36J0N3"/>
<protein>
    <recommendedName>
        <fullName evidence="3">Cyclic nucleotide-binding domain-containing protein</fullName>
    </recommendedName>
</protein>
<keyword evidence="2" id="KW-1185">Reference proteome</keyword>
<accession>A0AA36J0N3</accession>
<proteinExistence type="predicted"/>
<name>A0AA36J0N3_9DINO</name>
<evidence type="ECO:0000313" key="2">
    <source>
        <dbReference type="Proteomes" id="UP001178507"/>
    </source>
</evidence>
<evidence type="ECO:0008006" key="3">
    <source>
        <dbReference type="Google" id="ProtNLM"/>
    </source>
</evidence>
<sequence length="920" mass="102527">MGCGASHKYAAPESCVDLTEQEEVHVLQRPCQAEPTKEPATSPRPALAAHKEEVLKVLDHARNHNLRHLPSRVRRALAETAVVYELQPGEILEGQVWFEGQCLVLSGQASVLLSQETEAGKTEVAVLKRGDSFGWQRHQGEMTEEELDKQETWAICQPQIVVTGGANLKYCRLIEVVEDIRGGSKAAAKAALKTKEDEAAHHTGHRDGGAALLPAVSFSALGQLWLTASPPPKGIAAMPPSAGALPRAHFQAALWQPLRDRLEQLTEEIRRRQRAKYRIHDCFPLQGHQIVVVKHHIIHLTELWYGSERGGNLSIFYAWFMEAMQVLGVTAYNYSDLPVETSPDGWATVVDGDARRKALVGRSGTDSAYVATGGVAQKQGRSAIDNTVLRNVFFPWEARELLVGRLLRKFLSRLLSLRQRCLLRKLSQRLGLDILRLAHDSRSHHTVRCVLAAIPEEEFKALGFNPSDRLLQLLRRSGAEVAGFGQLDEAMQRSVWEAAKTLLKERAPPLAVQPPEGSPPDIFARFVIWSRDYPGEFFEHDKPQHVTVFIAGMFSRRIVVVKRSCMERMTLARYFPLTWKRQQPLWGSASTGRFQVRPAGVKEASHVRANECPYAALHGMALSAGGFASDQRCNPDRKSVGYTLLMELQWIRDPQANIENWYITDIEKIVQEAWQLNPHGAHVLPGESFVAVGQNPKVGSSIRQTQHTQLARGTWKKYPILQVPASRIFATEDIMVPQADTEFIRLSDSLGTHAMLEIVDIGPEGCELDSCGLLLRCRSREPTAGSLLRFLTRLRLRLLEKLGGPEAIDFLVLCLSDEEGSFVVIFAPIPQLVQVQEGHADLVPWANPLTGESSDVVGIEESRLDFGKGVGHFLVLKDSLRQQLQQGEDTCRRIWAFNRVPGARGVISEFMTEYLERGGT</sequence>
<organism evidence="1 2">
    <name type="scientific">Effrenium voratum</name>
    <dbReference type="NCBI Taxonomy" id="2562239"/>
    <lineage>
        <taxon>Eukaryota</taxon>
        <taxon>Sar</taxon>
        <taxon>Alveolata</taxon>
        <taxon>Dinophyceae</taxon>
        <taxon>Suessiales</taxon>
        <taxon>Symbiodiniaceae</taxon>
        <taxon>Effrenium</taxon>
    </lineage>
</organism>
<gene>
    <name evidence="1" type="ORF">EVOR1521_LOCUS21451</name>
</gene>
<reference evidence="1" key="1">
    <citation type="submission" date="2023-08" db="EMBL/GenBank/DDBJ databases">
        <authorList>
            <person name="Chen Y."/>
            <person name="Shah S."/>
            <person name="Dougan E. K."/>
            <person name="Thang M."/>
            <person name="Chan C."/>
        </authorList>
    </citation>
    <scope>NUCLEOTIDE SEQUENCE</scope>
</reference>
<evidence type="ECO:0000313" key="1">
    <source>
        <dbReference type="EMBL" id="CAJ1397435.1"/>
    </source>
</evidence>